<evidence type="ECO:0000313" key="4">
    <source>
        <dbReference type="EMBL" id="CAG13809.1"/>
    </source>
</evidence>
<reference evidence="5" key="3">
    <citation type="submission" date="2025-05" db="UniProtKB">
        <authorList>
            <consortium name="Ensembl"/>
        </authorList>
    </citation>
    <scope>IDENTIFICATION</scope>
</reference>
<feature type="non-terminal residue" evidence="4">
    <location>
        <position position="69"/>
    </location>
</feature>
<evidence type="ECO:0000313" key="5">
    <source>
        <dbReference type="Ensembl" id="ENSTNIP00000022971.1"/>
    </source>
</evidence>
<evidence type="ECO:0000259" key="3">
    <source>
        <dbReference type="PROSITE" id="PS50821"/>
    </source>
</evidence>
<evidence type="ECO:0000256" key="2">
    <source>
        <dbReference type="ARBA" id="ARBA00023158"/>
    </source>
</evidence>
<reference evidence="4" key="2">
    <citation type="submission" date="2004-02" db="EMBL/GenBank/DDBJ databases">
        <authorList>
            <consortium name="Genoscope"/>
            <consortium name="Whitehead Institute Centre for Genome Research"/>
        </authorList>
    </citation>
    <scope>NUCLEOTIDE SEQUENCE</scope>
</reference>
<accession>Q4RCS4</accession>
<dbReference type="KEGG" id="tng:GSTEN00038097G001"/>
<organism evidence="4">
    <name type="scientific">Tetraodon nigroviridis</name>
    <name type="common">Spotted green pufferfish</name>
    <name type="synonym">Chelonodon nigroviridis</name>
    <dbReference type="NCBI Taxonomy" id="99883"/>
    <lineage>
        <taxon>Eukaryota</taxon>
        <taxon>Metazoa</taxon>
        <taxon>Chordata</taxon>
        <taxon>Craniata</taxon>
        <taxon>Vertebrata</taxon>
        <taxon>Euteleostomi</taxon>
        <taxon>Actinopterygii</taxon>
        <taxon>Neopterygii</taxon>
        <taxon>Teleostei</taxon>
        <taxon>Neoteleostei</taxon>
        <taxon>Acanthomorphata</taxon>
        <taxon>Eupercaria</taxon>
        <taxon>Tetraodontiformes</taxon>
        <taxon>Tetradontoidea</taxon>
        <taxon>Tetraodontidae</taxon>
        <taxon>Tetraodon</taxon>
    </lineage>
</organism>
<sequence>YKAQPVIEFMCEVLDIRNIDEQPKTLTDSQRVRFTKEIKGLKVEVTHCGQMKRKYRVCNVTRRPASHQT</sequence>
<dbReference type="Ensembl" id="ENSTNIT00000023213.1">
    <property type="protein sequence ID" value="ENSTNIP00000022971.1"/>
    <property type="gene ID" value="ENSTNIG00000019724.1"/>
</dbReference>
<reference evidence="4 6" key="1">
    <citation type="journal article" date="2004" name="Nature">
        <title>Genome duplication in the teleost fish Tetraodon nigroviridis reveals the early vertebrate proto-karyotype.</title>
        <authorList>
            <person name="Jaillon O."/>
            <person name="Aury J.-M."/>
            <person name="Brunet F."/>
            <person name="Petit J.-L."/>
            <person name="Stange-Thomann N."/>
            <person name="Mauceli E."/>
            <person name="Bouneau L."/>
            <person name="Fischer C."/>
            <person name="Ozouf-Costaz C."/>
            <person name="Bernot A."/>
            <person name="Nicaud S."/>
            <person name="Jaffe D."/>
            <person name="Fisher S."/>
            <person name="Lutfalla G."/>
            <person name="Dossat C."/>
            <person name="Segurens B."/>
            <person name="Dasilva C."/>
            <person name="Salanoubat M."/>
            <person name="Levy M."/>
            <person name="Boudet N."/>
            <person name="Castellano S."/>
            <person name="Anthouard V."/>
            <person name="Jubin C."/>
            <person name="Castelli V."/>
            <person name="Katinka M."/>
            <person name="Vacherie B."/>
            <person name="Biemont C."/>
            <person name="Skalli Z."/>
            <person name="Cattolico L."/>
            <person name="Poulain J."/>
            <person name="De Berardinis V."/>
            <person name="Cruaud C."/>
            <person name="Duprat S."/>
            <person name="Brottier P."/>
            <person name="Coutanceau J.-P."/>
            <person name="Gouzy J."/>
            <person name="Parra G."/>
            <person name="Lardier G."/>
            <person name="Chapple C."/>
            <person name="McKernan K.J."/>
            <person name="McEwan P."/>
            <person name="Bosak S."/>
            <person name="Kellis M."/>
            <person name="Volff J.-N."/>
            <person name="Guigo R."/>
            <person name="Zody M.C."/>
            <person name="Mesirov J."/>
            <person name="Lindblad-Toh K."/>
            <person name="Birren B."/>
            <person name="Nusbaum C."/>
            <person name="Kahn D."/>
            <person name="Robinson-Rechavi M."/>
            <person name="Laudet V."/>
            <person name="Schachter V."/>
            <person name="Quetier F."/>
            <person name="Saurin W."/>
            <person name="Scarpelli C."/>
            <person name="Wincker P."/>
            <person name="Lander E.S."/>
            <person name="Weissenbach J."/>
            <person name="Roest Crollius H."/>
        </authorList>
    </citation>
    <scope>NUCLEOTIDE SEQUENCE [LARGE SCALE GENOMIC DNA]</scope>
</reference>
<dbReference type="InterPro" id="IPR036085">
    <property type="entry name" value="PAZ_dom_sf"/>
</dbReference>
<keyword evidence="1" id="KW-0694">RNA-binding</keyword>
<keyword evidence="2" id="KW-0943">RNA-mediated gene silencing</keyword>
<dbReference type="GeneTree" id="ENSGT00940000155239"/>
<feature type="domain" description="PAZ" evidence="3">
    <location>
        <begin position="5"/>
        <end position="69"/>
    </location>
</feature>
<dbReference type="GO" id="GO:0003723">
    <property type="term" value="F:RNA binding"/>
    <property type="evidence" value="ECO:0007669"/>
    <property type="project" value="UniProtKB-KW"/>
</dbReference>
<dbReference type="Pfam" id="PF02170">
    <property type="entry name" value="PAZ"/>
    <property type="match status" value="1"/>
</dbReference>
<dbReference type="EMBL" id="CAAE01018201">
    <property type="protein sequence ID" value="CAG13809.1"/>
    <property type="molecule type" value="Genomic_DNA"/>
</dbReference>
<evidence type="ECO:0000256" key="1">
    <source>
        <dbReference type="ARBA" id="ARBA00022884"/>
    </source>
</evidence>
<dbReference type="GO" id="GO:0031047">
    <property type="term" value="P:regulatory ncRNA-mediated gene silencing"/>
    <property type="evidence" value="ECO:0007669"/>
    <property type="project" value="UniProtKB-KW"/>
</dbReference>
<dbReference type="AlphaFoldDB" id="Q4RCS4"/>
<name>Q4RCS4_TETNG</name>
<dbReference type="PROSITE" id="PS50821">
    <property type="entry name" value="PAZ"/>
    <property type="match status" value="1"/>
</dbReference>
<dbReference type="InterPro" id="IPR003100">
    <property type="entry name" value="PAZ_dom"/>
</dbReference>
<proteinExistence type="predicted"/>
<dbReference type="Gene3D" id="2.170.260.10">
    <property type="entry name" value="paz domain"/>
    <property type="match status" value="1"/>
</dbReference>
<gene>
    <name evidence="4" type="ORF">GSTENG00038097001</name>
</gene>
<dbReference type="HOGENOM" id="CLU_2800733_0_0_1"/>
<dbReference type="Proteomes" id="UP000007303">
    <property type="component" value="Unassembled WGS sequence"/>
</dbReference>
<protein>
    <submittedName>
        <fullName evidence="4">(spotted green pufferfish) hypothetical protein</fullName>
    </submittedName>
</protein>
<evidence type="ECO:0000313" key="6">
    <source>
        <dbReference type="Proteomes" id="UP000007303"/>
    </source>
</evidence>
<dbReference type="STRING" id="99883.ENSTNIP00000022971"/>
<dbReference type="SUPFAM" id="SSF101690">
    <property type="entry name" value="PAZ domain"/>
    <property type="match status" value="1"/>
</dbReference>
<keyword evidence="6" id="KW-1185">Reference proteome</keyword>
<dbReference type="OrthoDB" id="10252740at2759"/>
<feature type="non-terminal residue" evidence="4">
    <location>
        <position position="1"/>
    </location>
</feature>